<evidence type="ECO:0000256" key="1">
    <source>
        <dbReference type="ARBA" id="ARBA00022603"/>
    </source>
</evidence>
<comment type="caution">
    <text evidence="7">The sequence shown here is derived from an EMBL/GenBank/DDBJ whole genome shotgun (WGS) entry which is preliminary data.</text>
</comment>
<keyword evidence="3" id="KW-0949">S-adenosyl-L-methionine</keyword>
<dbReference type="Pfam" id="PF08100">
    <property type="entry name" value="Dimerisation"/>
    <property type="match status" value="1"/>
</dbReference>
<feature type="domain" description="O-methyltransferase dimerisation" evidence="6">
    <location>
        <begin position="22"/>
        <end position="105"/>
    </location>
</feature>
<name>A0A8T2TP58_CERRI</name>
<dbReference type="InterPro" id="IPR016461">
    <property type="entry name" value="COMT-like"/>
</dbReference>
<dbReference type="OrthoDB" id="1606438at2759"/>
<dbReference type="PROSITE" id="PS51683">
    <property type="entry name" value="SAM_OMT_II"/>
    <property type="match status" value="1"/>
</dbReference>
<dbReference type="Gene3D" id="1.10.10.10">
    <property type="entry name" value="Winged helix-like DNA-binding domain superfamily/Winged helix DNA-binding domain"/>
    <property type="match status" value="1"/>
</dbReference>
<keyword evidence="8" id="KW-1185">Reference proteome</keyword>
<dbReference type="EMBL" id="CM035416">
    <property type="protein sequence ID" value="KAH7424532.1"/>
    <property type="molecule type" value="Genomic_DNA"/>
</dbReference>
<dbReference type="InterPro" id="IPR029063">
    <property type="entry name" value="SAM-dependent_MTases_sf"/>
</dbReference>
<dbReference type="Pfam" id="PF00891">
    <property type="entry name" value="Methyltransf_2"/>
    <property type="match status" value="1"/>
</dbReference>
<feature type="domain" description="O-methyltransferase C-terminal" evidence="5">
    <location>
        <begin position="113"/>
        <end position="316"/>
    </location>
</feature>
<dbReference type="CDD" id="cd02440">
    <property type="entry name" value="AdoMet_MTases"/>
    <property type="match status" value="1"/>
</dbReference>
<keyword evidence="2" id="KW-0808">Transferase</keyword>
<dbReference type="GO" id="GO:0008171">
    <property type="term" value="F:O-methyltransferase activity"/>
    <property type="evidence" value="ECO:0007669"/>
    <property type="project" value="InterPro"/>
</dbReference>
<evidence type="ECO:0000313" key="7">
    <source>
        <dbReference type="EMBL" id="KAH7424532.1"/>
    </source>
</evidence>
<evidence type="ECO:0000313" key="8">
    <source>
        <dbReference type="Proteomes" id="UP000825935"/>
    </source>
</evidence>
<dbReference type="InterPro" id="IPR036390">
    <property type="entry name" value="WH_DNA-bd_sf"/>
</dbReference>
<proteinExistence type="predicted"/>
<dbReference type="Gene3D" id="3.40.50.150">
    <property type="entry name" value="Vaccinia Virus protein VP39"/>
    <property type="match status" value="1"/>
</dbReference>
<evidence type="ECO:0000256" key="4">
    <source>
        <dbReference type="PIRSR" id="PIRSR005739-1"/>
    </source>
</evidence>
<dbReference type="InterPro" id="IPR012967">
    <property type="entry name" value="COMT_dimerisation"/>
</dbReference>
<evidence type="ECO:0000256" key="2">
    <source>
        <dbReference type="ARBA" id="ARBA00022679"/>
    </source>
</evidence>
<dbReference type="InterPro" id="IPR001077">
    <property type="entry name" value="COMT_C"/>
</dbReference>
<protein>
    <submittedName>
        <fullName evidence="7">Uncharacterized protein</fullName>
    </submittedName>
</protein>
<dbReference type="PANTHER" id="PTHR11746">
    <property type="entry name" value="O-METHYLTRANSFERASE"/>
    <property type="match status" value="1"/>
</dbReference>
<accession>A0A8T2TP58</accession>
<evidence type="ECO:0000259" key="5">
    <source>
        <dbReference type="Pfam" id="PF00891"/>
    </source>
</evidence>
<dbReference type="SUPFAM" id="SSF46785">
    <property type="entry name" value="Winged helix' DNA-binding domain"/>
    <property type="match status" value="1"/>
</dbReference>
<dbReference type="GO" id="GO:0032259">
    <property type="term" value="P:methylation"/>
    <property type="evidence" value="ECO:0007669"/>
    <property type="project" value="UniProtKB-KW"/>
</dbReference>
<reference evidence="7" key="1">
    <citation type="submission" date="2021-08" db="EMBL/GenBank/DDBJ databases">
        <title>WGS assembly of Ceratopteris richardii.</title>
        <authorList>
            <person name="Marchant D.B."/>
            <person name="Chen G."/>
            <person name="Jenkins J."/>
            <person name="Shu S."/>
            <person name="Leebens-Mack J."/>
            <person name="Grimwood J."/>
            <person name="Schmutz J."/>
            <person name="Soltis P."/>
            <person name="Soltis D."/>
            <person name="Chen Z.-H."/>
        </authorList>
    </citation>
    <scope>NUCLEOTIDE SEQUENCE</scope>
    <source>
        <strain evidence="7">Whitten #5841</strain>
        <tissue evidence="7">Leaf</tissue>
    </source>
</reference>
<gene>
    <name evidence="7" type="ORF">KP509_11G013000</name>
</gene>
<dbReference type="PIRSF" id="PIRSF005739">
    <property type="entry name" value="O-mtase"/>
    <property type="match status" value="1"/>
</dbReference>
<dbReference type="Proteomes" id="UP000825935">
    <property type="component" value="Chromosome 11"/>
</dbReference>
<dbReference type="SUPFAM" id="SSF53335">
    <property type="entry name" value="S-adenosyl-L-methionine-dependent methyltransferases"/>
    <property type="match status" value="1"/>
</dbReference>
<dbReference type="GO" id="GO:0046983">
    <property type="term" value="F:protein dimerization activity"/>
    <property type="evidence" value="ECO:0007669"/>
    <property type="project" value="InterPro"/>
</dbReference>
<dbReference type="AlphaFoldDB" id="A0A8T2TP58"/>
<sequence length="334" mass="36697">MEATEADSQAFVKILEASMVSFLPMAINAAVRLGILEILQAAEQVAEDEETTLSAMEITARLQGRTASLEETETSLNRILRALASHGLLTATSTGSSVTRYMQDPVTLLACSKLDQAVLHGGNAFAMVHGSAFFPFTQQNKTYAQTFNNAMSGHSQLFMIKFLDTYGGLQTLHSLVDVGGGNGDCLRSITTRYPHIRGINLELPHVVEKAPSYPGVEHVAGDMFVDIPKADAIFMKWIIHDWDDESCLKILKNCHRSLPPHGKVILVEFILPDIVQESSDDRLAYYLDINMLGFAPGGMERTKGQFETLSLASGFSKLDIICKFYGMSVMEILK</sequence>
<dbReference type="InterPro" id="IPR036388">
    <property type="entry name" value="WH-like_DNA-bd_sf"/>
</dbReference>
<organism evidence="7 8">
    <name type="scientific">Ceratopteris richardii</name>
    <name type="common">Triangle waterfern</name>
    <dbReference type="NCBI Taxonomy" id="49495"/>
    <lineage>
        <taxon>Eukaryota</taxon>
        <taxon>Viridiplantae</taxon>
        <taxon>Streptophyta</taxon>
        <taxon>Embryophyta</taxon>
        <taxon>Tracheophyta</taxon>
        <taxon>Polypodiopsida</taxon>
        <taxon>Polypodiidae</taxon>
        <taxon>Polypodiales</taxon>
        <taxon>Pteridineae</taxon>
        <taxon>Pteridaceae</taxon>
        <taxon>Parkerioideae</taxon>
        <taxon>Ceratopteris</taxon>
    </lineage>
</organism>
<keyword evidence="1" id="KW-0489">Methyltransferase</keyword>
<evidence type="ECO:0000256" key="3">
    <source>
        <dbReference type="ARBA" id="ARBA00022691"/>
    </source>
</evidence>
<evidence type="ECO:0000259" key="6">
    <source>
        <dbReference type="Pfam" id="PF08100"/>
    </source>
</evidence>
<feature type="active site" description="Proton acceptor" evidence="4">
    <location>
        <position position="240"/>
    </location>
</feature>